<feature type="domain" description="Histidine kinase" evidence="16">
    <location>
        <begin position="609"/>
        <end position="828"/>
    </location>
</feature>
<dbReference type="InterPro" id="IPR014729">
    <property type="entry name" value="Rossmann-like_a/b/a_fold"/>
</dbReference>
<dbReference type="PRINTS" id="PR00344">
    <property type="entry name" value="BCTRLSENSOR"/>
</dbReference>
<gene>
    <name evidence="17" type="ORF">AB0I48_24685</name>
</gene>
<evidence type="ECO:0000256" key="7">
    <source>
        <dbReference type="ARBA" id="ARBA00022692"/>
    </source>
</evidence>
<keyword evidence="6" id="KW-0808">Transferase</keyword>
<dbReference type="InterPro" id="IPR027417">
    <property type="entry name" value="P-loop_NTPase"/>
</dbReference>
<dbReference type="EC" id="2.7.13.3" evidence="4"/>
<dbReference type="SMART" id="SM00387">
    <property type="entry name" value="HATPase_c"/>
    <property type="match status" value="1"/>
</dbReference>
<dbReference type="InterPro" id="IPR038318">
    <property type="entry name" value="KdpD_sf"/>
</dbReference>
<dbReference type="Pfam" id="PF02702">
    <property type="entry name" value="KdpD"/>
    <property type="match status" value="1"/>
</dbReference>
<evidence type="ECO:0000313" key="17">
    <source>
        <dbReference type="EMBL" id="MEV0710767.1"/>
    </source>
</evidence>
<evidence type="ECO:0000256" key="15">
    <source>
        <dbReference type="SAM" id="Phobius"/>
    </source>
</evidence>
<feature type="region of interest" description="Disordered" evidence="14">
    <location>
        <begin position="828"/>
        <end position="882"/>
    </location>
</feature>
<feature type="transmembrane region" description="Helical" evidence="15">
    <location>
        <begin position="451"/>
        <end position="470"/>
    </location>
</feature>
<comment type="caution">
    <text evidence="17">The sequence shown here is derived from an EMBL/GenBank/DDBJ whole genome shotgun (WGS) entry which is preliminary data.</text>
</comment>
<dbReference type="InterPro" id="IPR036097">
    <property type="entry name" value="HisK_dim/P_sf"/>
</dbReference>
<keyword evidence="11 15" id="KW-1133">Transmembrane helix</keyword>
<comment type="subcellular location">
    <subcellularLocation>
        <location evidence="3">Cell membrane</location>
    </subcellularLocation>
    <subcellularLocation>
        <location evidence="2">Membrane</location>
        <topology evidence="2">Multi-pass membrane protein</topology>
    </subcellularLocation>
</comment>
<evidence type="ECO:0000256" key="12">
    <source>
        <dbReference type="ARBA" id="ARBA00023012"/>
    </source>
</evidence>
<keyword evidence="8" id="KW-0547">Nucleotide-binding</keyword>
<evidence type="ECO:0000256" key="1">
    <source>
        <dbReference type="ARBA" id="ARBA00000085"/>
    </source>
</evidence>
<dbReference type="Gene3D" id="1.20.120.620">
    <property type="entry name" value="Backbone structure of the membrane domain of e. Coli histidine kinase receptor kdpd"/>
    <property type="match status" value="1"/>
</dbReference>
<dbReference type="Proteomes" id="UP001551695">
    <property type="component" value="Unassembled WGS sequence"/>
</dbReference>
<dbReference type="InterPro" id="IPR003852">
    <property type="entry name" value="Sig_transdc_His_kinase_KdpD_N"/>
</dbReference>
<comment type="catalytic activity">
    <reaction evidence="1">
        <text>ATP + protein L-histidine = ADP + protein N-phospho-L-histidine.</text>
        <dbReference type="EC" id="2.7.13.3"/>
    </reaction>
</comment>
<evidence type="ECO:0000256" key="13">
    <source>
        <dbReference type="ARBA" id="ARBA00023136"/>
    </source>
</evidence>
<reference evidence="17 18" key="1">
    <citation type="submission" date="2024-06" db="EMBL/GenBank/DDBJ databases">
        <title>The Natural Products Discovery Center: Release of the First 8490 Sequenced Strains for Exploring Actinobacteria Biosynthetic Diversity.</title>
        <authorList>
            <person name="Kalkreuter E."/>
            <person name="Kautsar S.A."/>
            <person name="Yang D."/>
            <person name="Bader C.D."/>
            <person name="Teijaro C.N."/>
            <person name="Fluegel L."/>
            <person name="Davis C.M."/>
            <person name="Simpson J.R."/>
            <person name="Lauterbach L."/>
            <person name="Steele A.D."/>
            <person name="Gui C."/>
            <person name="Meng S."/>
            <person name="Li G."/>
            <person name="Viehrig K."/>
            <person name="Ye F."/>
            <person name="Su P."/>
            <person name="Kiefer A.F."/>
            <person name="Nichols A."/>
            <person name="Cepeda A.J."/>
            <person name="Yan W."/>
            <person name="Fan B."/>
            <person name="Jiang Y."/>
            <person name="Adhikari A."/>
            <person name="Zheng C.-J."/>
            <person name="Schuster L."/>
            <person name="Cowan T.M."/>
            <person name="Smanski M.J."/>
            <person name="Chevrette M.G."/>
            <person name="De Carvalho L.P.S."/>
            <person name="Shen B."/>
        </authorList>
    </citation>
    <scope>NUCLEOTIDE SEQUENCE [LARGE SCALE GENOMIC DNA]</scope>
    <source>
        <strain evidence="17 18">NPDC050403</strain>
    </source>
</reference>
<keyword evidence="9 17" id="KW-0418">Kinase</keyword>
<dbReference type="PANTHER" id="PTHR45569">
    <property type="entry name" value="SENSOR PROTEIN KDPD"/>
    <property type="match status" value="1"/>
</dbReference>
<dbReference type="EMBL" id="JBFAKC010000012">
    <property type="protein sequence ID" value="MEV0710767.1"/>
    <property type="molecule type" value="Genomic_DNA"/>
</dbReference>
<name>A0ABV3FZB2_9NOCA</name>
<dbReference type="InterPro" id="IPR004358">
    <property type="entry name" value="Sig_transdc_His_kin-like_C"/>
</dbReference>
<dbReference type="Gene3D" id="3.40.50.300">
    <property type="entry name" value="P-loop containing nucleotide triphosphate hydrolases"/>
    <property type="match status" value="1"/>
</dbReference>
<dbReference type="PROSITE" id="PS50109">
    <property type="entry name" value="HIS_KIN"/>
    <property type="match status" value="1"/>
</dbReference>
<dbReference type="InterPro" id="IPR003661">
    <property type="entry name" value="HisK_dim/P_dom"/>
</dbReference>
<dbReference type="SMART" id="SM00388">
    <property type="entry name" value="HisKA"/>
    <property type="match status" value="1"/>
</dbReference>
<dbReference type="Pfam" id="PF13493">
    <property type="entry name" value="DUF4118"/>
    <property type="match status" value="1"/>
</dbReference>
<keyword evidence="5" id="KW-0597">Phosphoprotein</keyword>
<keyword evidence="13 15" id="KW-0472">Membrane</keyword>
<evidence type="ECO:0000256" key="6">
    <source>
        <dbReference type="ARBA" id="ARBA00022679"/>
    </source>
</evidence>
<evidence type="ECO:0000256" key="14">
    <source>
        <dbReference type="SAM" id="MobiDB-lite"/>
    </source>
</evidence>
<organism evidence="17 18">
    <name type="scientific">Nocardia aurea</name>
    <dbReference type="NCBI Taxonomy" id="2144174"/>
    <lineage>
        <taxon>Bacteria</taxon>
        <taxon>Bacillati</taxon>
        <taxon>Actinomycetota</taxon>
        <taxon>Actinomycetes</taxon>
        <taxon>Mycobacteriales</taxon>
        <taxon>Nocardiaceae</taxon>
        <taxon>Nocardia</taxon>
    </lineage>
</organism>
<dbReference type="SUPFAM" id="SSF47384">
    <property type="entry name" value="Homodimeric domain of signal transducing histidine kinase"/>
    <property type="match status" value="1"/>
</dbReference>
<dbReference type="SUPFAM" id="SSF52402">
    <property type="entry name" value="Adenine nucleotide alpha hydrolases-like"/>
    <property type="match status" value="1"/>
</dbReference>
<dbReference type="InterPro" id="IPR005467">
    <property type="entry name" value="His_kinase_dom"/>
</dbReference>
<keyword evidence="12" id="KW-0902">Two-component regulatory system</keyword>
<dbReference type="Pfam" id="PF02518">
    <property type="entry name" value="HATPase_c"/>
    <property type="match status" value="1"/>
</dbReference>
<proteinExistence type="predicted"/>
<dbReference type="InterPro" id="IPR052023">
    <property type="entry name" value="Histidine_kinase_KdpD"/>
</dbReference>
<feature type="transmembrane region" description="Helical" evidence="15">
    <location>
        <begin position="373"/>
        <end position="394"/>
    </location>
</feature>
<evidence type="ECO:0000256" key="2">
    <source>
        <dbReference type="ARBA" id="ARBA00004141"/>
    </source>
</evidence>
<evidence type="ECO:0000259" key="16">
    <source>
        <dbReference type="PROSITE" id="PS50109"/>
    </source>
</evidence>
<dbReference type="InterPro" id="IPR003594">
    <property type="entry name" value="HATPase_dom"/>
</dbReference>
<evidence type="ECO:0000256" key="8">
    <source>
        <dbReference type="ARBA" id="ARBA00022741"/>
    </source>
</evidence>
<keyword evidence="7 15" id="KW-0812">Transmembrane</keyword>
<feature type="transmembrane region" description="Helical" evidence="15">
    <location>
        <begin position="406"/>
        <end position="439"/>
    </location>
</feature>
<dbReference type="Pfam" id="PF00512">
    <property type="entry name" value="HisKA"/>
    <property type="match status" value="1"/>
</dbReference>
<keyword evidence="18" id="KW-1185">Reference proteome</keyword>
<evidence type="ECO:0000256" key="3">
    <source>
        <dbReference type="ARBA" id="ARBA00004236"/>
    </source>
</evidence>
<sequence>MKRGQLRIYLGAAPGVGKTFAMLGEAHRRVERGRDVVAALVETHGRAKTAELLQGIERIPTMPITYRGAEFRELDVEAVLRRQPSVVLVDELAHTNAPGSRHDKRWQDIEELLDAGIDVISTVNVQHLESLNDVVEQITGVEQRETVPDAVVRGAEQVELVDITPEALRRRLSHGNVYAADKVDAALRHYFRQGNLTALRELALLWLADQVDAALAKYRADHKITDLWEARERVVVAVTGGPESETVVRRASRIATKSSADLVLLHVVRGDGLVGVSAARMARLRDLAASLDASLHTVTGDNVPAALLEFAREVNATQLVLGTSRRSRWARIFDEGIGSTVVQRSGKIDVHMVTHEEANRGMRRRSIAPRRSVTAWLAAVLVPLAVCGIGAAFLDGYLELGGLSAMFFIGVVAVALLGGVVPAAFSALFSGLLLNWFFADPRYSLTIAEPDSFVTVVVLLIVAVAVAALVDVATERAGQARKASRQAELLTMFAGAILHGADLPKLLEQVRETYGFRAVAMMCGDVVVAQVGVDPPRRAADAETVVEAGDTTSALLLAGSALSAGDRPVLTAVANQAAGLVRQARLAEEANAAAALLEADRLRRALLSAVSHDLRTPLAGAKAAVSSLRSDDVEFSPEDTAELLEAVEESVDQLTALVGNLLDSSRLAVGVVTPRVHRIYLDEVVHRALVSVGMGARGPRRAAMDRVEVAVGEISVLADSGLLERVVANLIDNALRHSGHDTPIRVTAERVGDRVSLTVVDVGPGIPRGAEEQLFEPFQRLGDHDNTTGVGLGLSVVRGFVEAMDGTVHAEPTPGGGLTMVVDLPADPEASSDVVETEASSGVVETEGGAESPTVTEQTSDVVPADAASLPNPVDEREISGR</sequence>
<evidence type="ECO:0000256" key="9">
    <source>
        <dbReference type="ARBA" id="ARBA00022777"/>
    </source>
</evidence>
<evidence type="ECO:0000313" key="18">
    <source>
        <dbReference type="Proteomes" id="UP001551695"/>
    </source>
</evidence>
<dbReference type="InterPro" id="IPR036890">
    <property type="entry name" value="HATPase_C_sf"/>
</dbReference>
<dbReference type="Pfam" id="PF00582">
    <property type="entry name" value="Usp"/>
    <property type="match status" value="1"/>
</dbReference>
<dbReference type="SUPFAM" id="SSF55874">
    <property type="entry name" value="ATPase domain of HSP90 chaperone/DNA topoisomerase II/histidine kinase"/>
    <property type="match status" value="1"/>
</dbReference>
<dbReference type="RefSeq" id="WP_357786817.1">
    <property type="nucleotide sequence ID" value="NZ_JBFAKC010000012.1"/>
</dbReference>
<dbReference type="InterPro" id="IPR006016">
    <property type="entry name" value="UspA"/>
</dbReference>
<evidence type="ECO:0000256" key="10">
    <source>
        <dbReference type="ARBA" id="ARBA00022840"/>
    </source>
</evidence>
<evidence type="ECO:0000256" key="11">
    <source>
        <dbReference type="ARBA" id="ARBA00022989"/>
    </source>
</evidence>
<evidence type="ECO:0000256" key="4">
    <source>
        <dbReference type="ARBA" id="ARBA00012438"/>
    </source>
</evidence>
<dbReference type="SUPFAM" id="SSF52540">
    <property type="entry name" value="P-loop containing nucleoside triphosphate hydrolases"/>
    <property type="match status" value="1"/>
</dbReference>
<dbReference type="CDD" id="cd00075">
    <property type="entry name" value="HATPase"/>
    <property type="match status" value="1"/>
</dbReference>
<dbReference type="GO" id="GO:0016301">
    <property type="term" value="F:kinase activity"/>
    <property type="evidence" value="ECO:0007669"/>
    <property type="project" value="UniProtKB-KW"/>
</dbReference>
<accession>A0ABV3FZB2</accession>
<evidence type="ECO:0000256" key="5">
    <source>
        <dbReference type="ARBA" id="ARBA00022553"/>
    </source>
</evidence>
<protein>
    <recommendedName>
        <fullName evidence="4">histidine kinase</fullName>
        <ecNumber evidence="4">2.7.13.3</ecNumber>
    </recommendedName>
</protein>
<keyword evidence="10" id="KW-0067">ATP-binding</keyword>
<dbReference type="Gene3D" id="3.30.565.10">
    <property type="entry name" value="Histidine kinase-like ATPase, C-terminal domain"/>
    <property type="match status" value="1"/>
</dbReference>
<dbReference type="Gene3D" id="3.40.50.620">
    <property type="entry name" value="HUPs"/>
    <property type="match status" value="1"/>
</dbReference>
<dbReference type="CDD" id="cd00082">
    <property type="entry name" value="HisKA"/>
    <property type="match status" value="1"/>
</dbReference>
<dbReference type="PANTHER" id="PTHR45569:SF1">
    <property type="entry name" value="SENSOR PROTEIN KDPD"/>
    <property type="match status" value="1"/>
</dbReference>
<dbReference type="CDD" id="cd01987">
    <property type="entry name" value="USP_KdpD-like"/>
    <property type="match status" value="1"/>
</dbReference>
<dbReference type="InterPro" id="IPR025201">
    <property type="entry name" value="KdpD_TM"/>
</dbReference>
<dbReference type="Gene3D" id="1.10.287.130">
    <property type="match status" value="1"/>
</dbReference>